<evidence type="ECO:0000313" key="2">
    <source>
        <dbReference type="EMBL" id="ADN76607.1"/>
    </source>
</evidence>
<dbReference type="PANTHER" id="PTHR33525">
    <property type="match status" value="1"/>
</dbReference>
<dbReference type="PROSITE" id="PS51833">
    <property type="entry name" value="HDOD"/>
    <property type="match status" value="1"/>
</dbReference>
<name>E1SMT8_FERBD</name>
<sequence length="261" mass="29352">MDIEQLFSSETRLLSLNRVVQQLLSEFACADPDLLRIARILCQDQALSAKVLRLANSAHFAGARQMDSVKDAAILLGLDNLKMLVICSAVQQRYSHVPHMDLPRFWRQNLSCAHMAEALARESGQDPARARIGGLLHSIGQLFIHQQLPKQAQQIVARTAQGQVRAQVERELLGFDYGEVGAELARRWQFPEELVILTQHHIRPLLAPEPYRGLATVVGLARWRIDHDPQAPLLEWPNEELASLGLQPQHLQSLRTEPQTA</sequence>
<protein>
    <submittedName>
        <fullName evidence="2">Putative signal transduction protein</fullName>
    </submittedName>
</protein>
<evidence type="ECO:0000313" key="3">
    <source>
        <dbReference type="Proteomes" id="UP000006683"/>
    </source>
</evidence>
<keyword evidence="3" id="KW-1185">Reference proteome</keyword>
<dbReference type="Proteomes" id="UP000006683">
    <property type="component" value="Chromosome"/>
</dbReference>
<proteinExistence type="predicted"/>
<dbReference type="eggNOG" id="COG1639">
    <property type="taxonomic scope" value="Bacteria"/>
</dbReference>
<evidence type="ECO:0000259" key="1">
    <source>
        <dbReference type="PROSITE" id="PS51833"/>
    </source>
</evidence>
<gene>
    <name evidence="2" type="ordered locus">Fbal_2405</name>
</gene>
<dbReference type="Gene3D" id="1.10.3210.10">
    <property type="entry name" value="Hypothetical protein af1432"/>
    <property type="match status" value="1"/>
</dbReference>
<dbReference type="InterPro" id="IPR052340">
    <property type="entry name" value="RNase_Y/CdgJ"/>
</dbReference>
<dbReference type="KEGG" id="fbl:Fbal_2405"/>
<dbReference type="RefSeq" id="WP_013345913.1">
    <property type="nucleotide sequence ID" value="NC_014541.1"/>
</dbReference>
<dbReference type="AlphaFoldDB" id="E1SMT8"/>
<dbReference type="STRING" id="550540.Fbal_2405"/>
<dbReference type="HOGENOM" id="CLU_048246_3_0_6"/>
<feature type="domain" description="HDOD" evidence="1">
    <location>
        <begin position="13"/>
        <end position="204"/>
    </location>
</feature>
<accession>E1SMT8</accession>
<organism evidence="2 3">
    <name type="scientific">Ferrimonas balearica (strain DSM 9799 / CCM 4581 / KCTC 23876 / PAT)</name>
    <dbReference type="NCBI Taxonomy" id="550540"/>
    <lineage>
        <taxon>Bacteria</taxon>
        <taxon>Pseudomonadati</taxon>
        <taxon>Pseudomonadota</taxon>
        <taxon>Gammaproteobacteria</taxon>
        <taxon>Alteromonadales</taxon>
        <taxon>Ferrimonadaceae</taxon>
        <taxon>Ferrimonas</taxon>
    </lineage>
</organism>
<dbReference type="Pfam" id="PF08668">
    <property type="entry name" value="HDOD"/>
    <property type="match status" value="1"/>
</dbReference>
<dbReference type="InterPro" id="IPR013976">
    <property type="entry name" value="HDOD"/>
</dbReference>
<dbReference type="EMBL" id="CP002209">
    <property type="protein sequence ID" value="ADN76607.1"/>
    <property type="molecule type" value="Genomic_DNA"/>
</dbReference>
<dbReference type="SUPFAM" id="SSF109604">
    <property type="entry name" value="HD-domain/PDEase-like"/>
    <property type="match status" value="1"/>
</dbReference>
<reference evidence="2 3" key="1">
    <citation type="journal article" date="2010" name="Stand. Genomic Sci.">
        <title>Complete genome sequence of Ferrimonas balearica type strain (PAT).</title>
        <authorList>
            <person name="Nolan M."/>
            <person name="Sikorski J."/>
            <person name="Davenport K."/>
            <person name="Lucas S."/>
            <person name="Glavina Del Rio T."/>
            <person name="Tice H."/>
            <person name="Cheng J."/>
            <person name="Goodwin L."/>
            <person name="Pitluck S."/>
            <person name="Liolios K."/>
            <person name="Ivanova N."/>
            <person name="Mavromatis K."/>
            <person name="Ovchinnikova G."/>
            <person name="Pati A."/>
            <person name="Chen A."/>
            <person name="Palaniappan K."/>
            <person name="Land M."/>
            <person name="Hauser L."/>
            <person name="Chang Y."/>
            <person name="Jeffries C."/>
            <person name="Tapia R."/>
            <person name="Brettin T."/>
            <person name="Detter J."/>
            <person name="Han C."/>
            <person name="Yasawong M."/>
            <person name="Rohde M."/>
            <person name="Tindall B."/>
            <person name="Goker M."/>
            <person name="Woyke T."/>
            <person name="Bristow J."/>
            <person name="Eisen J."/>
            <person name="Markowitz V."/>
            <person name="Hugenholtz P."/>
            <person name="Kyrpides N."/>
            <person name="Klenk H."/>
            <person name="Lapidus A."/>
        </authorList>
    </citation>
    <scope>NUCLEOTIDE SEQUENCE [LARGE SCALE GENOMIC DNA]</scope>
    <source>
        <strain evidence="3">DSM 9799 / CCM 4581 / KCTC 23876 / PAT</strain>
    </source>
</reference>
<dbReference type="OrthoDB" id="9770715at2"/>
<dbReference type="GeneID" id="67182617"/>
<dbReference type="PANTHER" id="PTHR33525:SF6">
    <property type="entry name" value="HDOD DOMAIN-CONTAINING PROTEIN"/>
    <property type="match status" value="1"/>
</dbReference>